<dbReference type="NCBIfam" id="TIGR03373">
    <property type="entry name" value="VI_minor_4"/>
    <property type="match status" value="1"/>
</dbReference>
<evidence type="ECO:0000313" key="1">
    <source>
        <dbReference type="EMBL" id="TWI33793.1"/>
    </source>
</evidence>
<reference evidence="1 2" key="1">
    <citation type="journal article" date="2015" name="Stand. Genomic Sci.">
        <title>Genomic Encyclopedia of Bacterial and Archaeal Type Strains, Phase III: the genomes of soil and plant-associated and newly described type strains.</title>
        <authorList>
            <person name="Whitman W.B."/>
            <person name="Woyke T."/>
            <person name="Klenk H.P."/>
            <person name="Zhou Y."/>
            <person name="Lilburn T.G."/>
            <person name="Beck B.J."/>
            <person name="De Vos P."/>
            <person name="Vandamme P."/>
            <person name="Eisen J.A."/>
            <person name="Garrity G."/>
            <person name="Hugenholtz P."/>
            <person name="Kyrpides N.C."/>
        </authorList>
    </citation>
    <scope>NUCLEOTIDE SEQUENCE [LARGE SCALE GENOMIC DNA]</scope>
    <source>
        <strain evidence="1 2">CGMCC 1.5364</strain>
    </source>
</reference>
<dbReference type="OrthoDB" id="9801841at2"/>
<name>A0A562NNU0_9RHOB</name>
<dbReference type="AlphaFoldDB" id="A0A562NNU0"/>
<dbReference type="InterPro" id="IPR017748">
    <property type="entry name" value="TagF"/>
</dbReference>
<keyword evidence="2" id="KW-1185">Reference proteome</keyword>
<comment type="caution">
    <text evidence="1">The sequence shown here is derived from an EMBL/GenBank/DDBJ whole genome shotgun (WGS) entry which is preliminary data.</text>
</comment>
<dbReference type="PIRSF" id="PIRSF029287">
    <property type="entry name" value="UCP029287"/>
    <property type="match status" value="1"/>
</dbReference>
<protein>
    <submittedName>
        <fullName evidence="1">Type VI secretion system protein ImpM</fullName>
    </submittedName>
</protein>
<organism evidence="1 2">
    <name type="scientific">Paracoccus sulfuroxidans</name>
    <dbReference type="NCBI Taxonomy" id="384678"/>
    <lineage>
        <taxon>Bacteria</taxon>
        <taxon>Pseudomonadati</taxon>
        <taxon>Pseudomonadota</taxon>
        <taxon>Alphaproteobacteria</taxon>
        <taxon>Rhodobacterales</taxon>
        <taxon>Paracoccaceae</taxon>
        <taxon>Paracoccus</taxon>
    </lineage>
</organism>
<gene>
    <name evidence="1" type="ORF">IQ24_02157</name>
</gene>
<accession>A0A562NNU0</accession>
<dbReference type="InterPro" id="IPR038225">
    <property type="entry name" value="TagF_sf"/>
</dbReference>
<dbReference type="EMBL" id="VLKU01000006">
    <property type="protein sequence ID" value="TWI33793.1"/>
    <property type="molecule type" value="Genomic_DNA"/>
</dbReference>
<proteinExistence type="predicted"/>
<sequence>MSTEHRLTAPDAPAGTPEAEVLTGLYGKHPAFGDFIMAGLPDGAMHHLGEWMAQALGQWRDAMGEDWQAHFDHMPAIRFWIGPLLFGGRPLRGVLAPSVDKSGRRFPLMIGQTAGLAPVLDPDQSFHDTALAALQGIAASSGFDPRETAQKLAEHLTPATPLPETPAWPSFWAVNANLSPAELFADLVAADHANAVAGRSYWWFGGELDQPSSMLACQGMPGPGDLGWLISGWRGIPLQQEAT</sequence>
<evidence type="ECO:0000313" key="2">
    <source>
        <dbReference type="Proteomes" id="UP000316225"/>
    </source>
</evidence>
<dbReference type="Proteomes" id="UP000316225">
    <property type="component" value="Unassembled WGS sequence"/>
</dbReference>
<dbReference type="RefSeq" id="WP_145397969.1">
    <property type="nucleotide sequence ID" value="NZ_VLKU01000006.1"/>
</dbReference>
<dbReference type="Gene3D" id="3.40.1730.10">
    <property type="entry name" value="pa0076 domain"/>
    <property type="match status" value="1"/>
</dbReference>
<dbReference type="Pfam" id="PF09867">
    <property type="entry name" value="TagF_N"/>
    <property type="match status" value="1"/>
</dbReference>